<dbReference type="EMBL" id="OE008323">
    <property type="protein sequence ID" value="CAD7463539.1"/>
    <property type="molecule type" value="Genomic_DNA"/>
</dbReference>
<dbReference type="AlphaFoldDB" id="A0A7R9ISB5"/>
<evidence type="ECO:0000259" key="2">
    <source>
        <dbReference type="Pfam" id="PF07993"/>
    </source>
</evidence>
<dbReference type="PANTHER" id="PTHR11011">
    <property type="entry name" value="MALE STERILITY PROTEIN 2-RELATED"/>
    <property type="match status" value="1"/>
</dbReference>
<dbReference type="GO" id="GO:0102965">
    <property type="term" value="F:alcohol-forming long-chain fatty acyl-CoA reductase activity"/>
    <property type="evidence" value="ECO:0007669"/>
    <property type="project" value="UniProtKB-EC"/>
</dbReference>
<dbReference type="SUPFAM" id="SSF51735">
    <property type="entry name" value="NAD(P)-binding Rossmann-fold domains"/>
    <property type="match status" value="1"/>
</dbReference>
<proteinExistence type="inferred from homology"/>
<comment type="function">
    <text evidence="1">Catalyzes the reduction of fatty acyl-CoA to fatty alcohols.</text>
</comment>
<keyword evidence="1" id="KW-0472">Membrane</keyword>
<accession>A0A7R9ISB5</accession>
<comment type="catalytic activity">
    <reaction evidence="1">
        <text>a long-chain fatty acyl-CoA + 2 NADPH + 2 H(+) = a long-chain primary fatty alcohol + 2 NADP(+) + CoA</text>
        <dbReference type="Rhea" id="RHEA:52716"/>
        <dbReference type="ChEBI" id="CHEBI:15378"/>
        <dbReference type="ChEBI" id="CHEBI:57287"/>
        <dbReference type="ChEBI" id="CHEBI:57783"/>
        <dbReference type="ChEBI" id="CHEBI:58349"/>
        <dbReference type="ChEBI" id="CHEBI:77396"/>
        <dbReference type="ChEBI" id="CHEBI:83139"/>
        <dbReference type="EC" id="1.2.1.84"/>
    </reaction>
</comment>
<dbReference type="PANTHER" id="PTHR11011:SF60">
    <property type="entry name" value="FATTY ACYL-COA REDUCTASE-RELATED"/>
    <property type="match status" value="1"/>
</dbReference>
<protein>
    <recommendedName>
        <fullName evidence="1">Fatty acyl-CoA reductase</fullName>
        <ecNumber evidence="1">1.2.1.84</ecNumber>
    </recommendedName>
</protein>
<dbReference type="GO" id="GO:0005777">
    <property type="term" value="C:peroxisome"/>
    <property type="evidence" value="ECO:0007669"/>
    <property type="project" value="TreeGrafter"/>
</dbReference>
<name>A0A7R9ISB5_9NEOP</name>
<dbReference type="InterPro" id="IPR036291">
    <property type="entry name" value="NAD(P)-bd_dom_sf"/>
</dbReference>
<dbReference type="EC" id="1.2.1.84" evidence="1"/>
<evidence type="ECO:0000256" key="1">
    <source>
        <dbReference type="RuleBase" id="RU363097"/>
    </source>
</evidence>
<dbReference type="InterPro" id="IPR013120">
    <property type="entry name" value="FAR_NAD-bd"/>
</dbReference>
<comment type="similarity">
    <text evidence="1">Belongs to the fatty acyl-CoA reductase family.</text>
</comment>
<dbReference type="Gene3D" id="3.40.50.720">
    <property type="entry name" value="NAD(P)-binding Rossmann-like Domain"/>
    <property type="match status" value="1"/>
</dbReference>
<reference evidence="3" key="1">
    <citation type="submission" date="2020-11" db="EMBL/GenBank/DDBJ databases">
        <authorList>
            <person name="Tran Van P."/>
        </authorList>
    </citation>
    <scope>NUCLEOTIDE SEQUENCE</scope>
</reference>
<sequence>MWPNTYTFTKAIAESIIRKTAGDLPVAIVRPSQVSTSLKEPVCGWIDNVYGPNGAAVGLFAGLVKTGISHAETKLNIIPVDMVANCIIAAAFGATTRDHNETIPIYNYVSGPNTLTFQENTDVILERVLEVPSSQAIWYPWGIAFRSVFWYRVFAIFVHVIPGALLDIGFVIKGNSPMCLLDLKEICPLQALSSWILIAGKRK</sequence>
<dbReference type="GO" id="GO:0080019">
    <property type="term" value="F:alcohol-forming very long-chain fatty acyl-CoA reductase activity"/>
    <property type="evidence" value="ECO:0007669"/>
    <property type="project" value="InterPro"/>
</dbReference>
<keyword evidence="1" id="KW-1133">Transmembrane helix</keyword>
<keyword evidence="1" id="KW-0444">Lipid biosynthesis</keyword>
<keyword evidence="1" id="KW-0443">Lipid metabolism</keyword>
<dbReference type="Pfam" id="PF07993">
    <property type="entry name" value="NAD_binding_4"/>
    <property type="match status" value="1"/>
</dbReference>
<keyword evidence="1" id="KW-0812">Transmembrane</keyword>
<keyword evidence="1" id="KW-0560">Oxidoreductase</keyword>
<feature type="domain" description="Thioester reductase (TE)" evidence="2">
    <location>
        <begin position="2"/>
        <end position="87"/>
    </location>
</feature>
<evidence type="ECO:0000313" key="3">
    <source>
        <dbReference type="EMBL" id="CAD7463539.1"/>
    </source>
</evidence>
<feature type="transmembrane region" description="Helical" evidence="1">
    <location>
        <begin position="149"/>
        <end position="172"/>
    </location>
</feature>
<dbReference type="InterPro" id="IPR026055">
    <property type="entry name" value="FAR"/>
</dbReference>
<gene>
    <name evidence="3" type="ORF">TTEB3V08_LOCUS11421</name>
</gene>
<organism evidence="3">
    <name type="scientific">Timema tahoe</name>
    <dbReference type="NCBI Taxonomy" id="61484"/>
    <lineage>
        <taxon>Eukaryota</taxon>
        <taxon>Metazoa</taxon>
        <taxon>Ecdysozoa</taxon>
        <taxon>Arthropoda</taxon>
        <taxon>Hexapoda</taxon>
        <taxon>Insecta</taxon>
        <taxon>Pterygota</taxon>
        <taxon>Neoptera</taxon>
        <taxon>Polyneoptera</taxon>
        <taxon>Phasmatodea</taxon>
        <taxon>Timematodea</taxon>
        <taxon>Timematoidea</taxon>
        <taxon>Timematidae</taxon>
        <taxon>Timema</taxon>
    </lineage>
</organism>
<keyword evidence="1" id="KW-0521">NADP</keyword>
<dbReference type="GO" id="GO:0035336">
    <property type="term" value="P:long-chain fatty-acyl-CoA metabolic process"/>
    <property type="evidence" value="ECO:0007669"/>
    <property type="project" value="TreeGrafter"/>
</dbReference>